<dbReference type="Proteomes" id="UP000499080">
    <property type="component" value="Unassembled WGS sequence"/>
</dbReference>
<evidence type="ECO:0000313" key="3">
    <source>
        <dbReference type="Proteomes" id="UP000499080"/>
    </source>
</evidence>
<sequence length="128" mass="14469">MCRCISFSFIGVWRLLSIPWCLSSISIVLGLGNYFFDIEVPPQFFFSRAWRLSFPDRDAAPTSFIDMWLGKCPYDIDVPLQRDISSTNMRSRPSRKYVLDTPSAKISCIGLVASPALVTDYNVALSKC</sequence>
<gene>
    <name evidence="2" type="ORF">AVEN_92689_1</name>
</gene>
<keyword evidence="3" id="KW-1185">Reference proteome</keyword>
<dbReference type="AlphaFoldDB" id="A0A4Y2VGJ6"/>
<evidence type="ECO:0000256" key="1">
    <source>
        <dbReference type="SAM" id="Phobius"/>
    </source>
</evidence>
<keyword evidence="1" id="KW-0812">Transmembrane</keyword>
<accession>A0A4Y2VGJ6</accession>
<feature type="transmembrane region" description="Helical" evidence="1">
    <location>
        <begin position="12"/>
        <end position="36"/>
    </location>
</feature>
<protein>
    <submittedName>
        <fullName evidence="2">Uncharacterized protein</fullName>
    </submittedName>
</protein>
<organism evidence="2 3">
    <name type="scientific">Araneus ventricosus</name>
    <name type="common">Orbweaver spider</name>
    <name type="synonym">Epeira ventricosa</name>
    <dbReference type="NCBI Taxonomy" id="182803"/>
    <lineage>
        <taxon>Eukaryota</taxon>
        <taxon>Metazoa</taxon>
        <taxon>Ecdysozoa</taxon>
        <taxon>Arthropoda</taxon>
        <taxon>Chelicerata</taxon>
        <taxon>Arachnida</taxon>
        <taxon>Araneae</taxon>
        <taxon>Araneomorphae</taxon>
        <taxon>Entelegynae</taxon>
        <taxon>Araneoidea</taxon>
        <taxon>Araneidae</taxon>
        <taxon>Araneus</taxon>
    </lineage>
</organism>
<comment type="caution">
    <text evidence="2">The sequence shown here is derived from an EMBL/GenBank/DDBJ whole genome shotgun (WGS) entry which is preliminary data.</text>
</comment>
<proteinExistence type="predicted"/>
<keyword evidence="1" id="KW-0472">Membrane</keyword>
<dbReference type="EMBL" id="BGPR01045853">
    <property type="protein sequence ID" value="GBO22790.1"/>
    <property type="molecule type" value="Genomic_DNA"/>
</dbReference>
<keyword evidence="1" id="KW-1133">Transmembrane helix</keyword>
<evidence type="ECO:0000313" key="2">
    <source>
        <dbReference type="EMBL" id="GBO22790.1"/>
    </source>
</evidence>
<reference evidence="2 3" key="1">
    <citation type="journal article" date="2019" name="Sci. Rep.">
        <title>Orb-weaving spider Araneus ventricosus genome elucidates the spidroin gene catalogue.</title>
        <authorList>
            <person name="Kono N."/>
            <person name="Nakamura H."/>
            <person name="Ohtoshi R."/>
            <person name="Moran D.A.P."/>
            <person name="Shinohara A."/>
            <person name="Yoshida Y."/>
            <person name="Fujiwara M."/>
            <person name="Mori M."/>
            <person name="Tomita M."/>
            <person name="Arakawa K."/>
        </authorList>
    </citation>
    <scope>NUCLEOTIDE SEQUENCE [LARGE SCALE GENOMIC DNA]</scope>
</reference>
<name>A0A4Y2VGJ6_ARAVE</name>